<keyword evidence="1" id="KW-0808">Transferase</keyword>
<dbReference type="EMBL" id="AYXY01000019">
    <property type="protein sequence ID" value="ETN95788.1"/>
    <property type="molecule type" value="Genomic_DNA"/>
</dbReference>
<dbReference type="RefSeq" id="WP_038264427.1">
    <property type="nucleotide sequence ID" value="NZ_AYXY01000019.1"/>
</dbReference>
<evidence type="ECO:0000256" key="1">
    <source>
        <dbReference type="ARBA" id="ARBA00022679"/>
    </source>
</evidence>
<dbReference type="AlphaFoldDB" id="W2UP79"/>
<comment type="caution">
    <text evidence="2">The sequence shown here is derived from an EMBL/GenBank/DDBJ whole genome shotgun (WGS) entry which is preliminary data.</text>
</comment>
<dbReference type="Gene3D" id="3.40.50.300">
    <property type="entry name" value="P-loop containing nucleotide triphosphate hydrolases"/>
    <property type="match status" value="1"/>
</dbReference>
<dbReference type="InterPro" id="IPR037359">
    <property type="entry name" value="NST/OST"/>
</dbReference>
<dbReference type="Proteomes" id="UP000018850">
    <property type="component" value="Unassembled WGS sequence"/>
</dbReference>
<dbReference type="InterPro" id="IPR027417">
    <property type="entry name" value="P-loop_NTPase"/>
</dbReference>
<reference evidence="2 3" key="2">
    <citation type="journal article" date="2016" name="Genome Announc.">
        <title>Draft Genome Sequence of Zhouia amylolytica AD3, Isolated from Tidal Flat Sediment.</title>
        <authorList>
            <person name="Jia B."/>
            <person name="Jin H.M."/>
            <person name="Lee H.J."/>
            <person name="Jeon C.O."/>
        </authorList>
    </citation>
    <scope>NUCLEOTIDE SEQUENCE [LARGE SCALE GENOMIC DNA]</scope>
    <source>
        <strain evidence="2 3">AD3</strain>
    </source>
</reference>
<sequence>MRGKQKQLPDFLIVGVARCGTTSLFHYLNQHPKIGFPVKKEPKYFSSLHINFPQKGIGDSTVDNKIVKDLNTYTNLFNGLKDFPLLGEASSDYFYYHKNTIPEIKRTLGDVPIIISIRNPIERSFSAYNNLVRDGRENLSFSLALEKEDERSSAGWDWMWAYTQGSLYAEGIKAFQENFSKVKVVLFDEIQENPAKVLNDIEQFLDIEAYNDYDTSVKYSPSGSPKNKLIKLISSRNSKVINGVRNSVMNIIPRSVLEKIAKGFYAKDDLDNMLKKQLNEIFKEDIEKTEVLIGKSLNSWKK</sequence>
<dbReference type="eggNOG" id="COG4424">
    <property type="taxonomic scope" value="Bacteria"/>
</dbReference>
<protein>
    <submittedName>
        <fullName evidence="2">Uncharacterized protein</fullName>
    </submittedName>
</protein>
<dbReference type="GO" id="GO:0008146">
    <property type="term" value="F:sulfotransferase activity"/>
    <property type="evidence" value="ECO:0007669"/>
    <property type="project" value="InterPro"/>
</dbReference>
<gene>
    <name evidence="2" type="ORF">P278_15100</name>
</gene>
<evidence type="ECO:0000313" key="3">
    <source>
        <dbReference type="Proteomes" id="UP000018850"/>
    </source>
</evidence>
<name>W2UP79_9FLAO</name>
<dbReference type="SUPFAM" id="SSF52540">
    <property type="entry name" value="P-loop containing nucleoside triphosphate hydrolases"/>
    <property type="match status" value="1"/>
</dbReference>
<organism evidence="2 3">
    <name type="scientific">Zhouia amylolytica AD3</name>
    <dbReference type="NCBI Taxonomy" id="1286632"/>
    <lineage>
        <taxon>Bacteria</taxon>
        <taxon>Pseudomonadati</taxon>
        <taxon>Bacteroidota</taxon>
        <taxon>Flavobacteriia</taxon>
        <taxon>Flavobacteriales</taxon>
        <taxon>Flavobacteriaceae</taxon>
        <taxon>Zhouia</taxon>
    </lineage>
</organism>
<accession>W2UP79</accession>
<dbReference type="PANTHER" id="PTHR10605:SF56">
    <property type="entry name" value="BIFUNCTIONAL HEPARAN SULFATE N-DEACETYLASE_N-SULFOTRANSFERASE"/>
    <property type="match status" value="1"/>
</dbReference>
<evidence type="ECO:0000313" key="2">
    <source>
        <dbReference type="EMBL" id="ETN95788.1"/>
    </source>
</evidence>
<reference evidence="3" key="1">
    <citation type="submission" date="2013-11" db="EMBL/GenBank/DDBJ databases">
        <title>Draft genome sequence from a member of Zhouia, isolated tidal flat.</title>
        <authorList>
            <person name="Jin H."/>
            <person name="Jeon C.O."/>
        </authorList>
    </citation>
    <scope>NUCLEOTIDE SEQUENCE [LARGE SCALE GENOMIC DNA]</scope>
    <source>
        <strain evidence="3">AD3</strain>
    </source>
</reference>
<keyword evidence="3" id="KW-1185">Reference proteome</keyword>
<dbReference type="PANTHER" id="PTHR10605">
    <property type="entry name" value="HEPARAN SULFATE SULFOTRANSFERASE"/>
    <property type="match status" value="1"/>
</dbReference>
<proteinExistence type="predicted"/>
<dbReference type="Pfam" id="PF13469">
    <property type="entry name" value="Sulfotransfer_3"/>
    <property type="match status" value="1"/>
</dbReference>